<evidence type="ECO:0000313" key="2">
    <source>
        <dbReference type="EMBL" id="KAJ8979504.1"/>
    </source>
</evidence>
<accession>A0ABQ9JMP7</accession>
<comment type="caution">
    <text evidence="2">The sequence shown here is derived from an EMBL/GenBank/DDBJ whole genome shotgun (WGS) entry which is preliminary data.</text>
</comment>
<dbReference type="SUPFAM" id="SSF55729">
    <property type="entry name" value="Acyl-CoA N-acyltransferases (Nat)"/>
    <property type="match status" value="1"/>
</dbReference>
<dbReference type="Pfam" id="PF13508">
    <property type="entry name" value="Acetyltransf_7"/>
    <property type="match status" value="1"/>
</dbReference>
<evidence type="ECO:0000313" key="3">
    <source>
        <dbReference type="Proteomes" id="UP001162164"/>
    </source>
</evidence>
<keyword evidence="3" id="KW-1185">Reference proteome</keyword>
<dbReference type="Gene3D" id="3.40.630.30">
    <property type="match status" value="1"/>
</dbReference>
<evidence type="ECO:0000259" key="1">
    <source>
        <dbReference type="Pfam" id="PF13508"/>
    </source>
</evidence>
<proteinExistence type="predicted"/>
<name>A0ABQ9JMP7_9CUCU</name>
<dbReference type="InterPro" id="IPR016181">
    <property type="entry name" value="Acyl_CoA_acyltransferase"/>
</dbReference>
<dbReference type="Proteomes" id="UP001162164">
    <property type="component" value="Unassembled WGS sequence"/>
</dbReference>
<reference evidence="2" key="1">
    <citation type="journal article" date="2023" name="Insect Mol. Biol.">
        <title>Genome sequencing provides insights into the evolution of gene families encoding plant cell wall-degrading enzymes in longhorned beetles.</title>
        <authorList>
            <person name="Shin N.R."/>
            <person name="Okamura Y."/>
            <person name="Kirsch R."/>
            <person name="Pauchet Y."/>
        </authorList>
    </citation>
    <scope>NUCLEOTIDE SEQUENCE</scope>
    <source>
        <strain evidence="2">MMC_N1</strain>
    </source>
</reference>
<protein>
    <recommendedName>
        <fullName evidence="1">N-acetyltransferase domain-containing protein</fullName>
    </recommendedName>
</protein>
<sequence length="242" mass="27689">MTSWTRPESVAFPSVWRSFEGKASKRKYWIQDLTEEFEDEVCHYMSTRFILDEPLCTHSKLMDDPVLVQRFISKWRDIFKQKLSLICLTKDDNDKTCLVGCNALEVECKSDKQKHTKEESASLGIIVGLLEYVYKLKDIFSEIKSDEYLSALGLYVLPEYRGEGIGTELLKARRELCIGVGLKTSVTAFTSTGGQKSAEKAGFKDLIVFPYANTEKANPSFKFPGIENETTKFLKIMYNTYM</sequence>
<dbReference type="PANTHER" id="PTHR20905:SF32">
    <property type="entry name" value="ARYLALKYLAMINE N-ACETYLTRANSFERASE-LIKE 7, ISOFORM A"/>
    <property type="match status" value="1"/>
</dbReference>
<organism evidence="2 3">
    <name type="scientific">Molorchus minor</name>
    <dbReference type="NCBI Taxonomy" id="1323400"/>
    <lineage>
        <taxon>Eukaryota</taxon>
        <taxon>Metazoa</taxon>
        <taxon>Ecdysozoa</taxon>
        <taxon>Arthropoda</taxon>
        <taxon>Hexapoda</taxon>
        <taxon>Insecta</taxon>
        <taxon>Pterygota</taxon>
        <taxon>Neoptera</taxon>
        <taxon>Endopterygota</taxon>
        <taxon>Coleoptera</taxon>
        <taxon>Polyphaga</taxon>
        <taxon>Cucujiformia</taxon>
        <taxon>Chrysomeloidea</taxon>
        <taxon>Cerambycidae</taxon>
        <taxon>Lamiinae</taxon>
        <taxon>Monochamini</taxon>
        <taxon>Molorchus</taxon>
    </lineage>
</organism>
<dbReference type="PANTHER" id="PTHR20905">
    <property type="entry name" value="N-ACETYLTRANSFERASE-RELATED"/>
    <property type="match status" value="1"/>
</dbReference>
<dbReference type="InterPro" id="IPR000182">
    <property type="entry name" value="GNAT_dom"/>
</dbReference>
<dbReference type="CDD" id="cd04301">
    <property type="entry name" value="NAT_SF"/>
    <property type="match status" value="1"/>
</dbReference>
<gene>
    <name evidence="2" type="ORF">NQ317_015682</name>
</gene>
<dbReference type="EMBL" id="JAPWTJ010000333">
    <property type="protein sequence ID" value="KAJ8979504.1"/>
    <property type="molecule type" value="Genomic_DNA"/>
</dbReference>
<feature type="domain" description="N-acetyltransferase" evidence="1">
    <location>
        <begin position="147"/>
        <end position="204"/>
    </location>
</feature>